<comment type="caution">
    <text evidence="1">The sequence shown here is derived from an EMBL/GenBank/DDBJ whole genome shotgun (WGS) entry which is preliminary data.</text>
</comment>
<gene>
    <name evidence="1" type="ORF">M8C21_029193</name>
</gene>
<dbReference type="AlphaFoldDB" id="A0AAD5DHN9"/>
<accession>A0AAD5DHN9</accession>
<proteinExistence type="predicted"/>
<dbReference type="EMBL" id="JAMZMK010000046">
    <property type="protein sequence ID" value="KAI7757880.1"/>
    <property type="molecule type" value="Genomic_DNA"/>
</dbReference>
<reference evidence="1" key="1">
    <citation type="submission" date="2022-06" db="EMBL/GenBank/DDBJ databases">
        <title>Uncovering the hologenomic basis of an extraordinary plant invasion.</title>
        <authorList>
            <person name="Bieker V.C."/>
            <person name="Martin M.D."/>
            <person name="Gilbert T."/>
            <person name="Hodgins K."/>
            <person name="Battlay P."/>
            <person name="Petersen B."/>
            <person name="Wilson J."/>
        </authorList>
    </citation>
    <scope>NUCLEOTIDE SEQUENCE</scope>
    <source>
        <strain evidence="1">AA19_3_7</strain>
        <tissue evidence="1">Leaf</tissue>
    </source>
</reference>
<evidence type="ECO:0000313" key="1">
    <source>
        <dbReference type="EMBL" id="KAI7757880.1"/>
    </source>
</evidence>
<evidence type="ECO:0000313" key="2">
    <source>
        <dbReference type="Proteomes" id="UP001206925"/>
    </source>
</evidence>
<name>A0AAD5DHN9_AMBAR</name>
<organism evidence="1 2">
    <name type="scientific">Ambrosia artemisiifolia</name>
    <name type="common">Common ragweed</name>
    <dbReference type="NCBI Taxonomy" id="4212"/>
    <lineage>
        <taxon>Eukaryota</taxon>
        <taxon>Viridiplantae</taxon>
        <taxon>Streptophyta</taxon>
        <taxon>Embryophyta</taxon>
        <taxon>Tracheophyta</taxon>
        <taxon>Spermatophyta</taxon>
        <taxon>Magnoliopsida</taxon>
        <taxon>eudicotyledons</taxon>
        <taxon>Gunneridae</taxon>
        <taxon>Pentapetalae</taxon>
        <taxon>asterids</taxon>
        <taxon>campanulids</taxon>
        <taxon>Asterales</taxon>
        <taxon>Asteraceae</taxon>
        <taxon>Asteroideae</taxon>
        <taxon>Heliantheae alliance</taxon>
        <taxon>Heliantheae</taxon>
        <taxon>Ambrosia</taxon>
    </lineage>
</organism>
<keyword evidence="2" id="KW-1185">Reference proteome</keyword>
<dbReference type="Proteomes" id="UP001206925">
    <property type="component" value="Unassembled WGS sequence"/>
</dbReference>
<protein>
    <submittedName>
        <fullName evidence="1">Uncharacterized protein</fullName>
    </submittedName>
</protein>
<sequence>MFNDSVNCGFLKQRTEKDSGLSFRDEGQLKAKSRVFILKRHLKNTYPTHDTASPLTHPSTSAAKFDLRFSTGHASTLCFLSPVTIFTQRLSHCLRRCLSDTAVKFWPVQVASCMLNERLPVA</sequence>